<feature type="compositionally biased region" description="Acidic residues" evidence="5">
    <location>
        <begin position="1084"/>
        <end position="1107"/>
    </location>
</feature>
<dbReference type="EMBL" id="JAABOO010000001">
    <property type="protein sequence ID" value="NER12908.1"/>
    <property type="molecule type" value="Genomic_DNA"/>
</dbReference>
<dbReference type="Pfam" id="PF02412">
    <property type="entry name" value="TSP_3"/>
    <property type="match status" value="4"/>
</dbReference>
<sequence length="1223" mass="131340">MIANLRYVFSITMIFLSFSVAGQSNYWNRISSADKPQNISLQNLEQDGYTIVSLNEQQFRNALNGAPLRTGISGTSAIQVSLPDEKGRLMNFRVFEAPVLSDALSRKYPGIKSYIGYSVENPAVRARFSVSPQEVQSMIKFDDGRTVFMEKNTKNSTDYIVYDRASRTDVKGTICSTQEAKEEKTGIAGRNSDDQTLRRYRLAVSTTGEYTSFHGGTVAGALAAINATVTRVNEVFETDLGISFEVIANTDTVIYTDAATDPYGTSLTTELQATLNSEIGAANYDIGHLFHQASDNGNAGCIGCVCVDNRKGSGFSATTMPTGDFFDIDYVAHEIGHQFGANHTWSFESEGTGVNVEPASGTTIMAYAGITGQNNVQLHSDPYFHYLSIFQISNFVAGTNCDVEIPLSNNPPNANAGNDYIIPRSTAFVLTGTGTDPDAGDVLSYTWEQVDDGVITNTTFGPTNTLGANFRSLPPTASPVRYMPALSRVLSGDLTQTNPTLNDAWETVSDVGRGMNFAFTVRDNVVGGGQTRTDQMRVTVDDNSGPFLVSSHSSALTLTAGEVETILWDVANTSSPPVNTTEVDILLSTDGGLTYPVTLAQNVTNDGQHNIIVPGGISTSSARIMVRASNNIFFAVNSSDLSIQESEFVLNFPSLEMTVCQPDDLVVNFTYNTFLGFNEETTFSASDLPAGLGVNFVPTSATADGTNVQMTFTNTAGVTPGVYTIPVNATSASVSKSVDFTLEIFSSSLADVTLTSPANGTTDAFLNQTLQWQADPFADEYDVQVATDAGFSNIVASETLITNSYVLSDLNGNTTYYWRVRSRNSCGTGNYSAAFNFSTAVVNCKVFTASDVPVTIPANQPSTVNSFITVPDDLPITDIKVTVDITHTFVSDLTLRLISPQGTTIVLLAQACDNNQDIQATFDDGGSAVSCSPMPAVSGIVMPLQPLSQLFGESAAGNWRLEVEDAFNLDGGAINTFSLEVCVAGEFTPDIDADGVLDNVDNCVNTPNPDQADNDNDGMGDVCDPDDDNDGILDIDDNCPFAANADQADNDNDGIGDVCDTDDDNDGILDVVDNCPLTANADQADNDNDGIGDVCDPDDDNDGIADENDNCALNFNPDQLDIDNDGEGDVCDEDVLVSEAFTPNGDSINDTWQIVNIHLYPNAVISVFNRQGTRVYRTVGYNNDWNGVYKSRSEKLPAGSYYYQIDLTGDGNVDLKGWVYITY</sequence>
<dbReference type="Pfam" id="PF01483">
    <property type="entry name" value="P_proprotein"/>
    <property type="match status" value="1"/>
</dbReference>
<keyword evidence="1" id="KW-0645">Protease</keyword>
<dbReference type="AlphaFoldDB" id="A0A6P0UM19"/>
<evidence type="ECO:0000313" key="8">
    <source>
        <dbReference type="Proteomes" id="UP000468581"/>
    </source>
</evidence>
<dbReference type="InterPro" id="IPR002884">
    <property type="entry name" value="P_dom"/>
</dbReference>
<dbReference type="Pfam" id="PF13585">
    <property type="entry name" value="CHU_C"/>
    <property type="match status" value="1"/>
</dbReference>
<dbReference type="GO" id="GO:0004252">
    <property type="term" value="F:serine-type endopeptidase activity"/>
    <property type="evidence" value="ECO:0007669"/>
    <property type="project" value="InterPro"/>
</dbReference>
<keyword evidence="2" id="KW-0732">Signal</keyword>
<accession>A0A6P0UM19</accession>
<proteinExistence type="predicted"/>
<dbReference type="PANTHER" id="PTHR10199">
    <property type="entry name" value="THROMBOSPONDIN"/>
    <property type="match status" value="1"/>
</dbReference>
<comment type="caution">
    <text evidence="7">The sequence shown here is derived from an EMBL/GenBank/DDBJ whole genome shotgun (WGS) entry which is preliminary data.</text>
</comment>
<dbReference type="SUPFAM" id="SSF55486">
    <property type="entry name" value="Metalloproteases ('zincins'), catalytic domain"/>
    <property type="match status" value="1"/>
</dbReference>
<dbReference type="Gene3D" id="2.60.40.10">
    <property type="entry name" value="Immunoglobulins"/>
    <property type="match status" value="2"/>
</dbReference>
<dbReference type="InterPro" id="IPR036116">
    <property type="entry name" value="FN3_sf"/>
</dbReference>
<dbReference type="SUPFAM" id="SSF49785">
    <property type="entry name" value="Galactose-binding domain-like"/>
    <property type="match status" value="1"/>
</dbReference>
<dbReference type="NCBIfam" id="TIGR04131">
    <property type="entry name" value="Bac_Flav_CTERM"/>
    <property type="match status" value="1"/>
</dbReference>
<evidence type="ECO:0000256" key="4">
    <source>
        <dbReference type="ARBA" id="ARBA00022837"/>
    </source>
</evidence>
<dbReference type="InterPro" id="IPR008979">
    <property type="entry name" value="Galactose-bd-like_sf"/>
</dbReference>
<dbReference type="GO" id="GO:0005509">
    <property type="term" value="F:calcium ion binding"/>
    <property type="evidence" value="ECO:0007669"/>
    <property type="project" value="InterPro"/>
</dbReference>
<evidence type="ECO:0000256" key="3">
    <source>
        <dbReference type="ARBA" id="ARBA00022801"/>
    </source>
</evidence>
<dbReference type="InterPro" id="IPR003961">
    <property type="entry name" value="FN3_dom"/>
</dbReference>
<dbReference type="InterPro" id="IPR013783">
    <property type="entry name" value="Ig-like_fold"/>
</dbReference>
<dbReference type="GO" id="GO:0008237">
    <property type="term" value="F:metallopeptidase activity"/>
    <property type="evidence" value="ECO:0007669"/>
    <property type="project" value="InterPro"/>
</dbReference>
<evidence type="ECO:0000259" key="6">
    <source>
        <dbReference type="PROSITE" id="PS51829"/>
    </source>
</evidence>
<dbReference type="InterPro" id="IPR017897">
    <property type="entry name" value="Thrombospondin_3_rpt"/>
</dbReference>
<dbReference type="FunFam" id="4.10.1080.10:FF:000001">
    <property type="entry name" value="Thrombospondin 3"/>
    <property type="match status" value="1"/>
</dbReference>
<gene>
    <name evidence="7" type="ORF">GWK08_05625</name>
</gene>
<dbReference type="InterPro" id="IPR028974">
    <property type="entry name" value="TSP_type-3_rpt"/>
</dbReference>
<dbReference type="Proteomes" id="UP000468581">
    <property type="component" value="Unassembled WGS sequence"/>
</dbReference>
<name>A0A6P0UM19_9FLAO</name>
<dbReference type="SUPFAM" id="SSF103647">
    <property type="entry name" value="TSP type-3 repeat"/>
    <property type="match status" value="2"/>
</dbReference>
<dbReference type="InterPro" id="IPR024079">
    <property type="entry name" value="MetalloPept_cat_dom_sf"/>
</dbReference>
<feature type="region of interest" description="Disordered" evidence="5">
    <location>
        <begin position="1080"/>
        <end position="1107"/>
    </location>
</feature>
<feature type="domain" description="P/Homo B" evidence="6">
    <location>
        <begin position="835"/>
        <end position="989"/>
    </location>
</feature>
<keyword evidence="4" id="KW-0106">Calcium</keyword>
<dbReference type="PROSITE" id="PS51829">
    <property type="entry name" value="P_HOMO_B"/>
    <property type="match status" value="1"/>
</dbReference>
<dbReference type="Gene3D" id="3.40.390.10">
    <property type="entry name" value="Collagenase (Catalytic Domain)"/>
    <property type="match status" value="1"/>
</dbReference>
<keyword evidence="8" id="KW-1185">Reference proteome</keyword>
<dbReference type="Gene3D" id="2.60.120.260">
    <property type="entry name" value="Galactose-binding domain-like"/>
    <property type="match status" value="1"/>
</dbReference>
<organism evidence="7 8">
    <name type="scientific">Leptobacterium flavescens</name>
    <dbReference type="NCBI Taxonomy" id="472055"/>
    <lineage>
        <taxon>Bacteria</taxon>
        <taxon>Pseudomonadati</taxon>
        <taxon>Bacteroidota</taxon>
        <taxon>Flavobacteriia</taxon>
        <taxon>Flavobacteriales</taxon>
        <taxon>Flavobacteriaceae</taxon>
        <taxon>Leptobacterium</taxon>
    </lineage>
</organism>
<dbReference type="RefSeq" id="WP_163605914.1">
    <property type="nucleotide sequence ID" value="NZ_JAABOO010000001.1"/>
</dbReference>
<evidence type="ECO:0000313" key="7">
    <source>
        <dbReference type="EMBL" id="NER12908.1"/>
    </source>
</evidence>
<reference evidence="7 8" key="1">
    <citation type="submission" date="2020-01" db="EMBL/GenBank/DDBJ databases">
        <title>Leptobacterium flavescens.</title>
        <authorList>
            <person name="Wang G."/>
        </authorList>
    </citation>
    <scope>NUCLEOTIDE SEQUENCE [LARGE SCALE GENOMIC DNA]</scope>
    <source>
        <strain evidence="7 8">KCTC 22160</strain>
    </source>
</reference>
<evidence type="ECO:0000256" key="2">
    <source>
        <dbReference type="ARBA" id="ARBA00022729"/>
    </source>
</evidence>
<dbReference type="Gene3D" id="4.10.1080.10">
    <property type="entry name" value="TSP type-3 repeat"/>
    <property type="match status" value="1"/>
</dbReference>
<dbReference type="GO" id="GO:0006508">
    <property type="term" value="P:proteolysis"/>
    <property type="evidence" value="ECO:0007669"/>
    <property type="project" value="UniProtKB-KW"/>
</dbReference>
<evidence type="ECO:0000256" key="1">
    <source>
        <dbReference type="ARBA" id="ARBA00022670"/>
    </source>
</evidence>
<keyword evidence="3" id="KW-0378">Hydrolase</keyword>
<dbReference type="SUPFAM" id="SSF49265">
    <property type="entry name" value="Fibronectin type III"/>
    <property type="match status" value="1"/>
</dbReference>
<dbReference type="InterPro" id="IPR026341">
    <property type="entry name" value="T9SS_type_B"/>
</dbReference>
<dbReference type="GO" id="GO:0007155">
    <property type="term" value="P:cell adhesion"/>
    <property type="evidence" value="ECO:0007669"/>
    <property type="project" value="InterPro"/>
</dbReference>
<dbReference type="Pfam" id="PF13583">
    <property type="entry name" value="Reprolysin_4"/>
    <property type="match status" value="1"/>
</dbReference>
<dbReference type="PROSITE" id="PS51234">
    <property type="entry name" value="TSP3"/>
    <property type="match status" value="3"/>
</dbReference>
<evidence type="ECO:0000256" key="5">
    <source>
        <dbReference type="SAM" id="MobiDB-lite"/>
    </source>
</evidence>
<protein>
    <submittedName>
        <fullName evidence="7">T9SS type B sorting domain-containing protein</fullName>
    </submittedName>
</protein>
<dbReference type="CDD" id="cd00063">
    <property type="entry name" value="FN3"/>
    <property type="match status" value="1"/>
</dbReference>
<dbReference type="InterPro" id="IPR003367">
    <property type="entry name" value="Thrombospondin_3-like_rpt"/>
</dbReference>
<dbReference type="PANTHER" id="PTHR10199:SF110">
    <property type="entry name" value="TSP C-TERMINAL DOMAIN-CONTAINING PROTEIN"/>
    <property type="match status" value="1"/>
</dbReference>